<keyword evidence="9" id="KW-1185">Reference proteome</keyword>
<evidence type="ECO:0000256" key="6">
    <source>
        <dbReference type="SAM" id="Phobius"/>
    </source>
</evidence>
<evidence type="ECO:0000256" key="2">
    <source>
        <dbReference type="ARBA" id="ARBA00022475"/>
    </source>
</evidence>
<dbReference type="Pfam" id="PF13396">
    <property type="entry name" value="PLDc_N"/>
    <property type="match status" value="1"/>
</dbReference>
<keyword evidence="3 6" id="KW-0812">Transmembrane</keyword>
<evidence type="ECO:0000313" key="9">
    <source>
        <dbReference type="Proteomes" id="UP000297608"/>
    </source>
</evidence>
<evidence type="ECO:0000256" key="4">
    <source>
        <dbReference type="ARBA" id="ARBA00022989"/>
    </source>
</evidence>
<evidence type="ECO:0000256" key="3">
    <source>
        <dbReference type="ARBA" id="ARBA00022692"/>
    </source>
</evidence>
<reference evidence="8 9" key="1">
    <citation type="submission" date="2019-03" db="EMBL/GenBank/DDBJ databases">
        <title>Genomics of glacier-inhabiting Cryobacterium strains.</title>
        <authorList>
            <person name="Liu Q."/>
            <person name="Xin Y.-H."/>
        </authorList>
    </citation>
    <scope>NUCLEOTIDE SEQUENCE [LARGE SCALE GENOMIC DNA]</scope>
    <source>
        <strain evidence="8 9">MDB2-B</strain>
    </source>
</reference>
<dbReference type="EMBL" id="SOFG01000009">
    <property type="protein sequence ID" value="TFB88352.1"/>
    <property type="molecule type" value="Genomic_DNA"/>
</dbReference>
<dbReference type="Proteomes" id="UP000297608">
    <property type="component" value="Unassembled WGS sequence"/>
</dbReference>
<feature type="domain" description="Cardiolipin synthase N-terminal" evidence="7">
    <location>
        <begin position="22"/>
        <end position="66"/>
    </location>
</feature>
<proteinExistence type="predicted"/>
<keyword evidence="2" id="KW-1003">Cell membrane</keyword>
<dbReference type="InterPro" id="IPR027379">
    <property type="entry name" value="CLS_N"/>
</dbReference>
<evidence type="ECO:0000259" key="7">
    <source>
        <dbReference type="Pfam" id="PF13396"/>
    </source>
</evidence>
<gene>
    <name evidence="8" type="ORF">E3O44_06035</name>
</gene>
<organism evidence="8 9">
    <name type="scientific">Cryobacterium algoricola</name>
    <dbReference type="NCBI Taxonomy" id="1259183"/>
    <lineage>
        <taxon>Bacteria</taxon>
        <taxon>Bacillati</taxon>
        <taxon>Actinomycetota</taxon>
        <taxon>Actinomycetes</taxon>
        <taxon>Micrococcales</taxon>
        <taxon>Microbacteriaceae</taxon>
        <taxon>Cryobacterium</taxon>
    </lineage>
</organism>
<keyword evidence="5 6" id="KW-0472">Membrane</keyword>
<sequence length="82" mass="8626">MNPILPAGYDIVWATVSFLLLALVVVALVSLARAALCLTSTQALIWALTAIFVPVVGPLAWLLIGRRSGFAHVQSAKTHSGS</sequence>
<feature type="transmembrane region" description="Helical" evidence="6">
    <location>
        <begin position="44"/>
        <end position="64"/>
    </location>
</feature>
<evidence type="ECO:0000313" key="8">
    <source>
        <dbReference type="EMBL" id="TFB88352.1"/>
    </source>
</evidence>
<accession>A0ABY2IEQ0</accession>
<name>A0ABY2IEQ0_9MICO</name>
<comment type="subcellular location">
    <subcellularLocation>
        <location evidence="1">Cell membrane</location>
        <topology evidence="1">Multi-pass membrane protein</topology>
    </subcellularLocation>
</comment>
<protein>
    <submittedName>
        <fullName evidence="8">PLDc_N domain-containing protein</fullName>
    </submittedName>
</protein>
<evidence type="ECO:0000256" key="5">
    <source>
        <dbReference type="ARBA" id="ARBA00023136"/>
    </source>
</evidence>
<keyword evidence="4 6" id="KW-1133">Transmembrane helix</keyword>
<comment type="caution">
    <text evidence="8">The sequence shown here is derived from an EMBL/GenBank/DDBJ whole genome shotgun (WGS) entry which is preliminary data.</text>
</comment>
<evidence type="ECO:0000256" key="1">
    <source>
        <dbReference type="ARBA" id="ARBA00004651"/>
    </source>
</evidence>